<proteinExistence type="inferred from homology"/>
<feature type="region of interest" description="Disordered" evidence="5">
    <location>
        <begin position="66"/>
        <end position="90"/>
    </location>
</feature>
<dbReference type="InterPro" id="IPR000980">
    <property type="entry name" value="SH2"/>
</dbReference>
<protein>
    <recommendedName>
        <fullName evidence="10">SH2B adapter protein 3</fullName>
    </recommendedName>
</protein>
<dbReference type="CDD" id="cd01231">
    <property type="entry name" value="PH_SH2B_family"/>
    <property type="match status" value="1"/>
</dbReference>
<dbReference type="Gene3D" id="3.30.505.10">
    <property type="entry name" value="SH2 domain"/>
    <property type="match status" value="1"/>
</dbReference>
<feature type="compositionally biased region" description="Pro residues" evidence="5">
    <location>
        <begin position="71"/>
        <end position="90"/>
    </location>
</feature>
<dbReference type="Proteomes" id="UP001152803">
    <property type="component" value="Unassembled WGS sequence"/>
</dbReference>
<evidence type="ECO:0000256" key="1">
    <source>
        <dbReference type="ARBA" id="ARBA00010220"/>
    </source>
</evidence>
<evidence type="ECO:0000256" key="3">
    <source>
        <dbReference type="ARBA" id="ARBA00022999"/>
    </source>
</evidence>
<evidence type="ECO:0000256" key="4">
    <source>
        <dbReference type="PROSITE-ProRule" id="PRU00191"/>
    </source>
</evidence>
<dbReference type="SMART" id="SM00252">
    <property type="entry name" value="SH2"/>
    <property type="match status" value="1"/>
</dbReference>
<dbReference type="PANTHER" id="PTHR10872">
    <property type="entry name" value="SH2B ADAPTER PROTEIN"/>
    <property type="match status" value="1"/>
</dbReference>
<evidence type="ECO:0000313" key="8">
    <source>
        <dbReference type="EMBL" id="KAJ8261466.1"/>
    </source>
</evidence>
<dbReference type="SUPFAM" id="SSF55550">
    <property type="entry name" value="SH2 domain"/>
    <property type="match status" value="1"/>
</dbReference>
<dbReference type="OrthoDB" id="10047184at2759"/>
<evidence type="ECO:0000256" key="2">
    <source>
        <dbReference type="ARBA" id="ARBA00022553"/>
    </source>
</evidence>
<dbReference type="EMBL" id="JAFJMO010000012">
    <property type="protein sequence ID" value="KAJ8261466.1"/>
    <property type="molecule type" value="Genomic_DNA"/>
</dbReference>
<dbReference type="PANTHER" id="PTHR10872:SF1">
    <property type="entry name" value="SH2B ADAPTER PROTEIN 3"/>
    <property type="match status" value="1"/>
</dbReference>
<dbReference type="Gene3D" id="6.10.140.110">
    <property type="match status" value="1"/>
</dbReference>
<keyword evidence="9" id="KW-1185">Reference proteome</keyword>
<dbReference type="InterPro" id="IPR030523">
    <property type="entry name" value="SH2B"/>
</dbReference>
<dbReference type="AlphaFoldDB" id="A0A9Q1D845"/>
<comment type="caution">
    <text evidence="8">The sequence shown here is derived from an EMBL/GenBank/DDBJ whole genome shotgun (WGS) entry which is preliminary data.</text>
</comment>
<organism evidence="8 9">
    <name type="scientific">Conger conger</name>
    <name type="common">Conger eel</name>
    <name type="synonym">Muraena conger</name>
    <dbReference type="NCBI Taxonomy" id="82655"/>
    <lineage>
        <taxon>Eukaryota</taxon>
        <taxon>Metazoa</taxon>
        <taxon>Chordata</taxon>
        <taxon>Craniata</taxon>
        <taxon>Vertebrata</taxon>
        <taxon>Euteleostomi</taxon>
        <taxon>Actinopterygii</taxon>
        <taxon>Neopterygii</taxon>
        <taxon>Teleostei</taxon>
        <taxon>Anguilliformes</taxon>
        <taxon>Congridae</taxon>
        <taxon>Conger</taxon>
    </lineage>
</organism>
<accession>A0A9Q1D845</accession>
<dbReference type="InterPro" id="IPR036860">
    <property type="entry name" value="SH2_dom_sf"/>
</dbReference>
<dbReference type="Gene3D" id="2.30.29.30">
    <property type="entry name" value="Pleckstrin-homology domain (PH domain)/Phosphotyrosine-binding domain (PTB)"/>
    <property type="match status" value="1"/>
</dbReference>
<feature type="domain" description="SH2" evidence="6">
    <location>
        <begin position="415"/>
        <end position="513"/>
    </location>
</feature>
<dbReference type="SUPFAM" id="SSF109805">
    <property type="entry name" value="Phenylalanine zipper"/>
    <property type="match status" value="1"/>
</dbReference>
<dbReference type="InterPro" id="IPR001849">
    <property type="entry name" value="PH_domain"/>
</dbReference>
<evidence type="ECO:0000256" key="5">
    <source>
        <dbReference type="SAM" id="MobiDB-lite"/>
    </source>
</evidence>
<evidence type="ECO:0000259" key="7">
    <source>
        <dbReference type="PROSITE" id="PS50003"/>
    </source>
</evidence>
<dbReference type="GO" id="GO:0035556">
    <property type="term" value="P:intracellular signal transduction"/>
    <property type="evidence" value="ECO:0007669"/>
    <property type="project" value="TreeGrafter"/>
</dbReference>
<sequence>MNGAARARPRSWGEFCELHALATARDLAARYRDFARARGRHDVVPADRFSQHFSGLFQQHFCSEVAREDPPLTPPPSPPGPLALPQTPPRLSPHPLLWPRPSLADLLADPVPPGVQGCRYPEKLGPQALLALLASKVEPLAPAVPLGRRLPLERPPADPVRHFGPLLGGHGRQGAACERTGGGGGGIRRGTRGLLKKCLRGSVGHAGHTAAKGSQTGPAAGRWLDRLSCRFRLQRAPLGAEGPSSCREGLLRYLVVPDGGTDGRADWQRCRLLLWRDPKGILGQGYQLQVYDPPKGFSPKLTARCSDIAEVRRCSRLEMPDNVNTFVLKVNQYSGSFIFETDNDQQVSSWTAEINKCINTGLDGSDMEHIPSLPDDALALASRGRSDSLRPGTPRLPVSGQTLWQPDGLLTPYPWFHGAISRVTAAQLVQASGGEGHGAFLVRQSETRRGDYVLTFNFLGQAKHLRLSLTEWGQCRVQHLNFSSVLDMLSHYRVHPIPLECASSQNITLSSYVAASSAPSGQRSDSPAVLVPFCLHRWSSEPSLARSDPPPTLAPPPGPAPVPGRPGEALHRSASVGRRPLQLHPNLRPPPLDPTYELEPLSRARKRAVDNQYMAM</sequence>
<dbReference type="SUPFAM" id="SSF50729">
    <property type="entry name" value="PH domain-like"/>
    <property type="match status" value="1"/>
</dbReference>
<reference evidence="8" key="1">
    <citation type="journal article" date="2023" name="Science">
        <title>Genome structures resolve the early diversification of teleost fishes.</title>
        <authorList>
            <person name="Parey E."/>
            <person name="Louis A."/>
            <person name="Montfort J."/>
            <person name="Bouchez O."/>
            <person name="Roques C."/>
            <person name="Iampietro C."/>
            <person name="Lluch J."/>
            <person name="Castinel A."/>
            <person name="Donnadieu C."/>
            <person name="Desvignes T."/>
            <person name="Floi Bucao C."/>
            <person name="Jouanno E."/>
            <person name="Wen M."/>
            <person name="Mejri S."/>
            <person name="Dirks R."/>
            <person name="Jansen H."/>
            <person name="Henkel C."/>
            <person name="Chen W.J."/>
            <person name="Zahm M."/>
            <person name="Cabau C."/>
            <person name="Klopp C."/>
            <person name="Thompson A.W."/>
            <person name="Robinson-Rechavi M."/>
            <person name="Braasch I."/>
            <person name="Lecointre G."/>
            <person name="Bobe J."/>
            <person name="Postlethwait J.H."/>
            <person name="Berthelot C."/>
            <person name="Roest Crollius H."/>
            <person name="Guiguen Y."/>
        </authorList>
    </citation>
    <scope>NUCLEOTIDE SEQUENCE</scope>
    <source>
        <strain evidence="8">Concon-B</strain>
    </source>
</reference>
<dbReference type="PROSITE" id="PS50003">
    <property type="entry name" value="PH_DOMAIN"/>
    <property type="match status" value="1"/>
</dbReference>
<keyword evidence="2" id="KW-0597">Phosphoprotein</keyword>
<keyword evidence="3 4" id="KW-0727">SH2 domain</keyword>
<evidence type="ECO:0008006" key="10">
    <source>
        <dbReference type="Google" id="ProtNLM"/>
    </source>
</evidence>
<evidence type="ECO:0000313" key="9">
    <source>
        <dbReference type="Proteomes" id="UP001152803"/>
    </source>
</evidence>
<dbReference type="Pfam" id="PF08916">
    <property type="entry name" value="Phe_ZIP"/>
    <property type="match status" value="1"/>
</dbReference>
<dbReference type="GO" id="GO:0005068">
    <property type="term" value="F:transmembrane receptor protein tyrosine kinase adaptor activity"/>
    <property type="evidence" value="ECO:0007669"/>
    <property type="project" value="TreeGrafter"/>
</dbReference>
<dbReference type="FunFam" id="3.30.505.10:FF:000008">
    <property type="entry name" value="SH2B adapter protein 1 isoform 2"/>
    <property type="match status" value="1"/>
</dbReference>
<dbReference type="InterPro" id="IPR011993">
    <property type="entry name" value="PH-like_dom_sf"/>
</dbReference>
<name>A0A9Q1D845_CONCO</name>
<feature type="compositionally biased region" description="Pro residues" evidence="5">
    <location>
        <begin position="548"/>
        <end position="564"/>
    </location>
</feature>
<feature type="domain" description="PH" evidence="7">
    <location>
        <begin position="244"/>
        <end position="359"/>
    </location>
</feature>
<dbReference type="PRINTS" id="PR00401">
    <property type="entry name" value="SH2DOMAIN"/>
</dbReference>
<comment type="similarity">
    <text evidence="1">Belongs to the SH2B adapter family.</text>
</comment>
<dbReference type="Pfam" id="PF00017">
    <property type="entry name" value="SH2"/>
    <property type="match status" value="1"/>
</dbReference>
<dbReference type="PROSITE" id="PS50001">
    <property type="entry name" value="SH2"/>
    <property type="match status" value="1"/>
</dbReference>
<gene>
    <name evidence="8" type="ORF">COCON_G00171890</name>
</gene>
<dbReference type="InterPro" id="IPR036290">
    <property type="entry name" value="Phe_ZIP_sf"/>
</dbReference>
<dbReference type="GO" id="GO:0005886">
    <property type="term" value="C:plasma membrane"/>
    <property type="evidence" value="ECO:0007669"/>
    <property type="project" value="TreeGrafter"/>
</dbReference>
<feature type="region of interest" description="Disordered" evidence="5">
    <location>
        <begin position="542"/>
        <end position="604"/>
    </location>
</feature>
<dbReference type="InterPro" id="IPR015012">
    <property type="entry name" value="Phe_ZIP"/>
</dbReference>
<evidence type="ECO:0000259" key="6">
    <source>
        <dbReference type="PROSITE" id="PS50001"/>
    </source>
</evidence>